<evidence type="ECO:0000256" key="3">
    <source>
        <dbReference type="ARBA" id="ARBA00023235"/>
    </source>
</evidence>
<proteinExistence type="inferred from homology"/>
<dbReference type="PANTHER" id="PTHR11071:SF561">
    <property type="entry name" value="PEPTIDYL-PROLYL CIS-TRANS ISOMERASE D-RELATED"/>
    <property type="match status" value="1"/>
</dbReference>
<dbReference type="Proteomes" id="UP000282876">
    <property type="component" value="Unassembled WGS sequence"/>
</dbReference>
<comment type="caution">
    <text evidence="6">The sequence shown here is derived from an EMBL/GenBank/DDBJ whole genome shotgun (WGS) entry which is preliminary data.</text>
</comment>
<organism evidence="6 7">
    <name type="scientific">Tubulinosema ratisbonensis</name>
    <dbReference type="NCBI Taxonomy" id="291195"/>
    <lineage>
        <taxon>Eukaryota</taxon>
        <taxon>Fungi</taxon>
        <taxon>Fungi incertae sedis</taxon>
        <taxon>Microsporidia</taxon>
        <taxon>Tubulinosematoidea</taxon>
        <taxon>Tubulinosematidae</taxon>
        <taxon>Tubulinosema</taxon>
    </lineage>
</organism>
<keyword evidence="7" id="KW-1185">Reference proteome</keyword>
<dbReference type="SUPFAM" id="SSF50891">
    <property type="entry name" value="Cyclophilin-like"/>
    <property type="match status" value="1"/>
</dbReference>
<dbReference type="Pfam" id="PF00160">
    <property type="entry name" value="Pro_isomerase"/>
    <property type="match status" value="1"/>
</dbReference>
<dbReference type="InterPro" id="IPR020892">
    <property type="entry name" value="Cyclophilin-type_PPIase_CS"/>
</dbReference>
<evidence type="ECO:0000259" key="5">
    <source>
        <dbReference type="PROSITE" id="PS50072"/>
    </source>
</evidence>
<dbReference type="EC" id="5.2.1.8" evidence="4"/>
<dbReference type="STRING" id="291195.A0A437AHL1"/>
<name>A0A437AHL1_9MICR</name>
<comment type="catalytic activity">
    <reaction evidence="1 4">
        <text>[protein]-peptidylproline (omega=180) = [protein]-peptidylproline (omega=0)</text>
        <dbReference type="Rhea" id="RHEA:16237"/>
        <dbReference type="Rhea" id="RHEA-COMP:10747"/>
        <dbReference type="Rhea" id="RHEA-COMP:10748"/>
        <dbReference type="ChEBI" id="CHEBI:83833"/>
        <dbReference type="ChEBI" id="CHEBI:83834"/>
        <dbReference type="EC" id="5.2.1.8"/>
    </reaction>
</comment>
<reference evidence="6 7" key="1">
    <citation type="submission" date="2018-10" db="EMBL/GenBank/DDBJ databases">
        <title>Draft genome sequence of the microsporidian Tubulinosema ratisbonensis.</title>
        <authorList>
            <person name="Polonais V."/>
            <person name="Peyretaillade E."/>
            <person name="Niehus S."/>
            <person name="Wawrzyniak I."/>
            <person name="Franchet A."/>
            <person name="Gaspin C."/>
            <person name="Reichstadt M."/>
            <person name="Belser C."/>
            <person name="Labadie K."/>
            <person name="Delbac F."/>
            <person name="Ferrandon D."/>
        </authorList>
    </citation>
    <scope>NUCLEOTIDE SEQUENCE [LARGE SCALE GENOMIC DNA]</scope>
    <source>
        <strain evidence="6 7">Franzen</strain>
    </source>
</reference>
<evidence type="ECO:0000256" key="2">
    <source>
        <dbReference type="ARBA" id="ARBA00023110"/>
    </source>
</evidence>
<dbReference type="AlphaFoldDB" id="A0A437AHL1"/>
<dbReference type="OrthoDB" id="193499at2759"/>
<evidence type="ECO:0000256" key="1">
    <source>
        <dbReference type="ARBA" id="ARBA00000971"/>
    </source>
</evidence>
<dbReference type="GO" id="GO:0006457">
    <property type="term" value="P:protein folding"/>
    <property type="evidence" value="ECO:0007669"/>
    <property type="project" value="InterPro"/>
</dbReference>
<dbReference type="FunFam" id="2.40.100.10:FF:000025">
    <property type="entry name" value="Peptidyl-prolyl cis-trans isomerase CYP19-2"/>
    <property type="match status" value="1"/>
</dbReference>
<evidence type="ECO:0000313" key="6">
    <source>
        <dbReference type="EMBL" id="RVD90576.1"/>
    </source>
</evidence>
<dbReference type="EMBL" id="RCSS01000841">
    <property type="protein sequence ID" value="RVD90576.1"/>
    <property type="molecule type" value="Genomic_DNA"/>
</dbReference>
<keyword evidence="2 4" id="KW-0697">Rotamase</keyword>
<dbReference type="InterPro" id="IPR002130">
    <property type="entry name" value="Cyclophilin-type_PPIase_dom"/>
</dbReference>
<sequence length="181" mass="20223">MVAVTSSIILTKVFLDVHYGNNTNRIVLQLRDDVVPKTVRNFVSFIKGYNHQGKVVGYKNSFFHRIINNFMIQGGDFTNHNGTGGFSIYGRNFADENFKLKHEKGVISMANAGKNTNGSQFFITLVPTSWLDGAHVVFGKVVEGMNYVQDIADFADKNKNEKVKIVDCGVLEEPTEQKEGL</sequence>
<comment type="function">
    <text evidence="4">PPIases accelerate the folding of proteins. It catalyzes the cis-trans isomerization of proline imidic peptide bonds in oligopeptides.</text>
</comment>
<comment type="similarity">
    <text evidence="4">Belongs to the cyclophilin-type PPIase family.</text>
</comment>
<dbReference type="VEuPathDB" id="MicrosporidiaDB:TUBRATIS_29960"/>
<dbReference type="GO" id="GO:0003755">
    <property type="term" value="F:peptidyl-prolyl cis-trans isomerase activity"/>
    <property type="evidence" value="ECO:0007669"/>
    <property type="project" value="UniProtKB-UniRule"/>
</dbReference>
<evidence type="ECO:0000256" key="4">
    <source>
        <dbReference type="RuleBase" id="RU363019"/>
    </source>
</evidence>
<evidence type="ECO:0000313" key="7">
    <source>
        <dbReference type="Proteomes" id="UP000282876"/>
    </source>
</evidence>
<dbReference type="PROSITE" id="PS50072">
    <property type="entry name" value="CSA_PPIASE_2"/>
    <property type="match status" value="1"/>
</dbReference>
<dbReference type="GO" id="GO:0016018">
    <property type="term" value="F:cyclosporin A binding"/>
    <property type="evidence" value="ECO:0007669"/>
    <property type="project" value="TreeGrafter"/>
</dbReference>
<gene>
    <name evidence="6" type="ORF">TUBRATIS_29960</name>
</gene>
<dbReference type="InterPro" id="IPR029000">
    <property type="entry name" value="Cyclophilin-like_dom_sf"/>
</dbReference>
<protein>
    <recommendedName>
        <fullName evidence="4">Peptidyl-prolyl cis-trans isomerase</fullName>
        <shortName evidence="4">PPIase</shortName>
        <ecNumber evidence="4">5.2.1.8</ecNumber>
    </recommendedName>
</protein>
<dbReference type="PRINTS" id="PR00153">
    <property type="entry name" value="CSAPPISMRASE"/>
</dbReference>
<accession>A0A437AHL1</accession>
<keyword evidence="3 4" id="KW-0413">Isomerase</keyword>
<feature type="domain" description="PPIase cyclophilin-type" evidence="5">
    <location>
        <begin position="13"/>
        <end position="170"/>
    </location>
</feature>
<dbReference type="PIRSF" id="PIRSF001467">
    <property type="entry name" value="Peptidylpro_ismrse"/>
    <property type="match status" value="1"/>
</dbReference>
<dbReference type="PANTHER" id="PTHR11071">
    <property type="entry name" value="PEPTIDYL-PROLYL CIS-TRANS ISOMERASE"/>
    <property type="match status" value="1"/>
</dbReference>
<dbReference type="Gene3D" id="2.40.100.10">
    <property type="entry name" value="Cyclophilin-like"/>
    <property type="match status" value="1"/>
</dbReference>
<dbReference type="PROSITE" id="PS00170">
    <property type="entry name" value="CSA_PPIASE_1"/>
    <property type="match status" value="1"/>
</dbReference>
<dbReference type="InterPro" id="IPR024936">
    <property type="entry name" value="Cyclophilin-type_PPIase"/>
</dbReference>
<dbReference type="GO" id="GO:0005737">
    <property type="term" value="C:cytoplasm"/>
    <property type="evidence" value="ECO:0007669"/>
    <property type="project" value="TreeGrafter"/>
</dbReference>